<comment type="caution">
    <text evidence="1">The sequence shown here is derived from an EMBL/GenBank/DDBJ whole genome shotgun (WGS) entry which is preliminary data.</text>
</comment>
<evidence type="ECO:0000313" key="2">
    <source>
        <dbReference type="Proteomes" id="UP000541444"/>
    </source>
</evidence>
<organism evidence="1 2">
    <name type="scientific">Kingdonia uniflora</name>
    <dbReference type="NCBI Taxonomy" id="39325"/>
    <lineage>
        <taxon>Eukaryota</taxon>
        <taxon>Viridiplantae</taxon>
        <taxon>Streptophyta</taxon>
        <taxon>Embryophyta</taxon>
        <taxon>Tracheophyta</taxon>
        <taxon>Spermatophyta</taxon>
        <taxon>Magnoliopsida</taxon>
        <taxon>Ranunculales</taxon>
        <taxon>Circaeasteraceae</taxon>
        <taxon>Kingdonia</taxon>
    </lineage>
</organism>
<keyword evidence="2" id="KW-1185">Reference proteome</keyword>
<dbReference type="Proteomes" id="UP000541444">
    <property type="component" value="Unassembled WGS sequence"/>
</dbReference>
<name>A0A7J7M8Y9_9MAGN</name>
<gene>
    <name evidence="1" type="ORF">GIB67_002943</name>
</gene>
<accession>A0A7J7M8Y9</accession>
<proteinExistence type="predicted"/>
<dbReference type="AlphaFoldDB" id="A0A7J7M8Y9"/>
<sequence length="61" mass="7255">MIHICIICIYFTLLNFNNIIVIDLVDKYVDFDYLNKGSSPHSLIFTFSDYQIKDSLLRLFF</sequence>
<protein>
    <submittedName>
        <fullName evidence="1">Uncharacterized protein</fullName>
    </submittedName>
</protein>
<dbReference type="EMBL" id="JACGCM010001701">
    <property type="protein sequence ID" value="KAF6151244.1"/>
    <property type="molecule type" value="Genomic_DNA"/>
</dbReference>
<evidence type="ECO:0000313" key="1">
    <source>
        <dbReference type="EMBL" id="KAF6151244.1"/>
    </source>
</evidence>
<reference evidence="1 2" key="1">
    <citation type="journal article" date="2020" name="IScience">
        <title>Genome Sequencing of the Endangered Kingdonia uniflora (Circaeasteraceae, Ranunculales) Reveals Potential Mechanisms of Evolutionary Specialization.</title>
        <authorList>
            <person name="Sun Y."/>
            <person name="Deng T."/>
            <person name="Zhang A."/>
            <person name="Moore M.J."/>
            <person name="Landis J.B."/>
            <person name="Lin N."/>
            <person name="Zhang H."/>
            <person name="Zhang X."/>
            <person name="Huang J."/>
            <person name="Zhang X."/>
            <person name="Sun H."/>
            <person name="Wang H."/>
        </authorList>
    </citation>
    <scope>NUCLEOTIDE SEQUENCE [LARGE SCALE GENOMIC DNA]</scope>
    <source>
        <strain evidence="1">TB1705</strain>
        <tissue evidence="1">Leaf</tissue>
    </source>
</reference>